<proteinExistence type="inferred from homology"/>
<dbReference type="Proteomes" id="UP000320095">
    <property type="component" value="Unassembled WGS sequence"/>
</dbReference>
<evidence type="ECO:0000259" key="8">
    <source>
        <dbReference type="Pfam" id="PF02397"/>
    </source>
</evidence>
<dbReference type="GO" id="GO:0016020">
    <property type="term" value="C:membrane"/>
    <property type="evidence" value="ECO:0007669"/>
    <property type="project" value="UniProtKB-SubCell"/>
</dbReference>
<evidence type="ECO:0000256" key="7">
    <source>
        <dbReference type="SAM" id="Phobius"/>
    </source>
</evidence>
<reference evidence="9 10" key="1">
    <citation type="journal article" date="2019" name="Environ. Microbiol.">
        <title>Species interactions and distinct microbial communities in high Arctic permafrost affected cryosols are associated with the CH4 and CO2 gas fluxes.</title>
        <authorList>
            <person name="Altshuler I."/>
            <person name="Hamel J."/>
            <person name="Turney S."/>
            <person name="Magnuson E."/>
            <person name="Levesque R."/>
            <person name="Greer C."/>
            <person name="Whyte L.G."/>
        </authorList>
    </citation>
    <scope>NUCLEOTIDE SEQUENCE [LARGE SCALE GENOMIC DNA]</scope>
    <source>
        <strain evidence="9 10">S5.20</strain>
    </source>
</reference>
<dbReference type="InterPro" id="IPR017475">
    <property type="entry name" value="EPS_sugar_tfrase"/>
</dbReference>
<evidence type="ECO:0000256" key="1">
    <source>
        <dbReference type="ARBA" id="ARBA00004141"/>
    </source>
</evidence>
<feature type="transmembrane region" description="Helical" evidence="7">
    <location>
        <begin position="136"/>
        <end position="154"/>
    </location>
</feature>
<comment type="similarity">
    <text evidence="2">Belongs to the bacterial sugar transferase family.</text>
</comment>
<dbReference type="AlphaFoldDB" id="A0A502DS39"/>
<dbReference type="Pfam" id="PF13727">
    <property type="entry name" value="CoA_binding_3"/>
    <property type="match status" value="1"/>
</dbReference>
<evidence type="ECO:0000313" key="9">
    <source>
        <dbReference type="EMBL" id="TPG28198.1"/>
    </source>
</evidence>
<feature type="transmembrane region" description="Helical" evidence="7">
    <location>
        <begin position="109"/>
        <end position="130"/>
    </location>
</feature>
<keyword evidence="4 7" id="KW-0812">Transmembrane</keyword>
<organism evidence="9 10">
    <name type="scientific">Mycolicibacterium hodleri</name>
    <dbReference type="NCBI Taxonomy" id="49897"/>
    <lineage>
        <taxon>Bacteria</taxon>
        <taxon>Bacillati</taxon>
        <taxon>Actinomycetota</taxon>
        <taxon>Actinomycetes</taxon>
        <taxon>Mycobacteriales</taxon>
        <taxon>Mycobacteriaceae</taxon>
        <taxon>Mycolicibacterium</taxon>
    </lineage>
</organism>
<keyword evidence="6 7" id="KW-0472">Membrane</keyword>
<evidence type="ECO:0000256" key="3">
    <source>
        <dbReference type="ARBA" id="ARBA00022679"/>
    </source>
</evidence>
<keyword evidence="5 7" id="KW-1133">Transmembrane helix</keyword>
<comment type="caution">
    <text evidence="9">The sequence shown here is derived from an EMBL/GenBank/DDBJ whole genome shotgun (WGS) entry which is preliminary data.</text>
</comment>
<dbReference type="InterPro" id="IPR003362">
    <property type="entry name" value="Bact_transf"/>
</dbReference>
<dbReference type="GO" id="GO:0016780">
    <property type="term" value="F:phosphotransferase activity, for other substituted phosphate groups"/>
    <property type="evidence" value="ECO:0007669"/>
    <property type="project" value="TreeGrafter"/>
</dbReference>
<accession>A0A502DS39</accession>
<evidence type="ECO:0000256" key="2">
    <source>
        <dbReference type="ARBA" id="ARBA00006464"/>
    </source>
</evidence>
<dbReference type="Pfam" id="PF02397">
    <property type="entry name" value="Bac_transf"/>
    <property type="match status" value="1"/>
</dbReference>
<sequence length="496" mass="54724">MAIRTLPISGTPTGPVPLRSRSARGTSLFEFVSYGSSSTMTTVAIDILSASLAVAVGLWWSSRTGYVASPWGAALFVPIVVILLGLHAFYRRRLDRSFIDEIGPVETNIALAIVLLLSLATLGGLAGPSGESLSRVWISAGLLMPAARLGVSVVRKKQQRHRRFKTPTLIVGRGVVATRVIERLRMSPEYGLEPIGIIDVESPKSELDPRFAPDPEVPLLGPPDSIDEVIRSTGAKALLITFTQLPDELLTRVVQVGHRHNMRVWVVPRMFDVVGDRAFVEHIGGLPLLALPHTDPHGWQFTVKHVFDRIAAALGLLVISPLFLGLILLVRLSSPGPIYFRQDRIGRDGKVFQCLKFRTMRPPSVSDLHFTPLSSSAPGGVEGEDRRTAIGKIMRSTSMDELPQLLNVLKGEMSLVGPRPERPQFVEYFEIQIRRYGERHRVKAGMTGWAQVHGLRGQTSIADRVEWDNYYIQNWSLALDLKILLLTVPAVFRGAD</sequence>
<feature type="domain" description="Bacterial sugar transferase" evidence="8">
    <location>
        <begin position="304"/>
        <end position="492"/>
    </location>
</feature>
<name>A0A502DS39_9MYCO</name>
<keyword evidence="10" id="KW-1185">Reference proteome</keyword>
<dbReference type="Gene3D" id="3.40.50.720">
    <property type="entry name" value="NAD(P)-binding Rossmann-like Domain"/>
    <property type="match status" value="1"/>
</dbReference>
<evidence type="ECO:0000256" key="5">
    <source>
        <dbReference type="ARBA" id="ARBA00022989"/>
    </source>
</evidence>
<dbReference type="EMBL" id="RCZG01000019">
    <property type="protein sequence ID" value="TPG28198.1"/>
    <property type="molecule type" value="Genomic_DNA"/>
</dbReference>
<evidence type="ECO:0000256" key="6">
    <source>
        <dbReference type="ARBA" id="ARBA00023136"/>
    </source>
</evidence>
<keyword evidence="3 9" id="KW-0808">Transferase</keyword>
<gene>
    <name evidence="9" type="ORF">EAH80_28190</name>
</gene>
<dbReference type="OrthoDB" id="9808602at2"/>
<evidence type="ECO:0000313" key="10">
    <source>
        <dbReference type="Proteomes" id="UP000320095"/>
    </source>
</evidence>
<dbReference type="PANTHER" id="PTHR30576:SF0">
    <property type="entry name" value="UNDECAPRENYL-PHOSPHATE N-ACETYLGALACTOSAMINYL 1-PHOSPHATE TRANSFERASE-RELATED"/>
    <property type="match status" value="1"/>
</dbReference>
<evidence type="ECO:0000256" key="4">
    <source>
        <dbReference type="ARBA" id="ARBA00022692"/>
    </source>
</evidence>
<comment type="subcellular location">
    <subcellularLocation>
        <location evidence="1">Membrane</location>
        <topology evidence="1">Multi-pass membrane protein</topology>
    </subcellularLocation>
</comment>
<feature type="transmembrane region" description="Helical" evidence="7">
    <location>
        <begin position="68"/>
        <end position="89"/>
    </location>
</feature>
<dbReference type="NCBIfam" id="TIGR03025">
    <property type="entry name" value="EPS_sugtrans"/>
    <property type="match status" value="1"/>
</dbReference>
<feature type="transmembrane region" description="Helical" evidence="7">
    <location>
        <begin position="310"/>
        <end position="332"/>
    </location>
</feature>
<protein>
    <submittedName>
        <fullName evidence="9">Sugar transferase</fullName>
    </submittedName>
</protein>
<dbReference type="PANTHER" id="PTHR30576">
    <property type="entry name" value="COLANIC BIOSYNTHESIS UDP-GLUCOSE LIPID CARRIER TRANSFERASE"/>
    <property type="match status" value="1"/>
</dbReference>